<evidence type="ECO:0000313" key="5">
    <source>
        <dbReference type="EMBL" id="RYC52658.1"/>
    </source>
</evidence>
<gene>
    <name evidence="5" type="ORF">DN53_00110</name>
</gene>
<evidence type="ECO:0000256" key="1">
    <source>
        <dbReference type="ARBA" id="ARBA00023015"/>
    </source>
</evidence>
<dbReference type="PROSITE" id="PS50949">
    <property type="entry name" value="HTH_GNTR"/>
    <property type="match status" value="1"/>
</dbReference>
<dbReference type="GO" id="GO:0003700">
    <property type="term" value="F:DNA-binding transcription factor activity"/>
    <property type="evidence" value="ECO:0007669"/>
    <property type="project" value="InterPro"/>
</dbReference>
<evidence type="ECO:0000256" key="3">
    <source>
        <dbReference type="ARBA" id="ARBA00023163"/>
    </source>
</evidence>
<dbReference type="AlphaFoldDB" id="A0A444VPC3"/>
<accession>A0A444VPC3</accession>
<evidence type="ECO:0000259" key="4">
    <source>
        <dbReference type="PROSITE" id="PS50949"/>
    </source>
</evidence>
<comment type="caution">
    <text evidence="5">The sequence shown here is derived from an EMBL/GenBank/DDBJ whole genome shotgun (WGS) entry which is preliminary data.</text>
</comment>
<dbReference type="Gene3D" id="1.20.120.530">
    <property type="entry name" value="GntR ligand-binding domain-like"/>
    <property type="match status" value="1"/>
</dbReference>
<sequence length="210" mass="23712">MNPIGALRDTVKNHLLVQIQNGALEVGKTINLAQLSREIGISVTPIREALSQLAYAGVIKAVRNRGFVVAQLSEDEAKNLYETIAQLEVMALEDSSFAVNSVESLRQTLHLFDIEKKPMECLNLRFAFHDLLVQNCTNTILLQTLDNLKLRLRFYEQGLVKDLSFYTGMKQQNEAILRAIEEDNLPTACLILKMSWMGALEYITKKMETP</sequence>
<dbReference type="SUPFAM" id="SSF46785">
    <property type="entry name" value="Winged helix' DNA-binding domain"/>
    <property type="match status" value="1"/>
</dbReference>
<dbReference type="Gene3D" id="1.10.10.10">
    <property type="entry name" value="Winged helix-like DNA-binding domain superfamily/Winged helix DNA-binding domain"/>
    <property type="match status" value="1"/>
</dbReference>
<keyword evidence="3" id="KW-0804">Transcription</keyword>
<dbReference type="Proteomes" id="UP000290261">
    <property type="component" value="Unassembled WGS sequence"/>
</dbReference>
<dbReference type="RefSeq" id="WP_129652367.1">
    <property type="nucleotide sequence ID" value="NZ_ML142907.1"/>
</dbReference>
<evidence type="ECO:0000256" key="2">
    <source>
        <dbReference type="ARBA" id="ARBA00023125"/>
    </source>
</evidence>
<proteinExistence type="predicted"/>
<dbReference type="SUPFAM" id="SSF48008">
    <property type="entry name" value="GntR ligand-binding domain-like"/>
    <property type="match status" value="1"/>
</dbReference>
<dbReference type="InterPro" id="IPR011711">
    <property type="entry name" value="GntR_C"/>
</dbReference>
<dbReference type="InterPro" id="IPR036390">
    <property type="entry name" value="WH_DNA-bd_sf"/>
</dbReference>
<protein>
    <recommendedName>
        <fullName evidence="4">HTH gntR-type domain-containing protein</fullName>
    </recommendedName>
</protein>
<dbReference type="InterPro" id="IPR000524">
    <property type="entry name" value="Tscrpt_reg_HTH_GntR"/>
</dbReference>
<name>A0A444VPC3_9FLAO</name>
<dbReference type="PANTHER" id="PTHR43537:SF49">
    <property type="entry name" value="TRANSCRIPTIONAL REGULATORY PROTEIN"/>
    <property type="match status" value="1"/>
</dbReference>
<keyword evidence="2" id="KW-0238">DNA-binding</keyword>
<dbReference type="EMBL" id="JJMP01000001">
    <property type="protein sequence ID" value="RYC52658.1"/>
    <property type="molecule type" value="Genomic_DNA"/>
</dbReference>
<dbReference type="Pfam" id="PF07729">
    <property type="entry name" value="FCD"/>
    <property type="match status" value="1"/>
</dbReference>
<dbReference type="GO" id="GO:0003677">
    <property type="term" value="F:DNA binding"/>
    <property type="evidence" value="ECO:0007669"/>
    <property type="project" value="UniProtKB-KW"/>
</dbReference>
<dbReference type="SMART" id="SM00345">
    <property type="entry name" value="HTH_GNTR"/>
    <property type="match status" value="1"/>
</dbReference>
<feature type="domain" description="HTH gntR-type" evidence="4">
    <location>
        <begin position="5"/>
        <end position="72"/>
    </location>
</feature>
<organism evidence="5 6">
    <name type="scientific">Flagellimonas olearia</name>
    <dbReference type="NCBI Taxonomy" id="552546"/>
    <lineage>
        <taxon>Bacteria</taxon>
        <taxon>Pseudomonadati</taxon>
        <taxon>Bacteroidota</taxon>
        <taxon>Flavobacteriia</taxon>
        <taxon>Flavobacteriales</taxon>
        <taxon>Flavobacteriaceae</taxon>
        <taxon>Flagellimonas</taxon>
    </lineage>
</organism>
<evidence type="ECO:0000313" key="6">
    <source>
        <dbReference type="Proteomes" id="UP000290261"/>
    </source>
</evidence>
<keyword evidence="6" id="KW-1185">Reference proteome</keyword>
<dbReference type="Pfam" id="PF00392">
    <property type="entry name" value="GntR"/>
    <property type="match status" value="1"/>
</dbReference>
<dbReference type="InterPro" id="IPR008920">
    <property type="entry name" value="TF_FadR/GntR_C"/>
</dbReference>
<dbReference type="InterPro" id="IPR036388">
    <property type="entry name" value="WH-like_DNA-bd_sf"/>
</dbReference>
<dbReference type="PANTHER" id="PTHR43537">
    <property type="entry name" value="TRANSCRIPTIONAL REGULATOR, GNTR FAMILY"/>
    <property type="match status" value="1"/>
</dbReference>
<keyword evidence="1" id="KW-0805">Transcription regulation</keyword>
<reference evidence="5 6" key="1">
    <citation type="submission" date="2014-04" db="EMBL/GenBank/DDBJ databases">
        <title>Whole genome of Muricauda olearia.</title>
        <authorList>
            <person name="Zhang X.-H."/>
            <person name="Tang K."/>
        </authorList>
    </citation>
    <scope>NUCLEOTIDE SEQUENCE [LARGE SCALE GENOMIC DNA]</scope>
    <source>
        <strain evidence="5 6">Th120</strain>
    </source>
</reference>